<dbReference type="EMBL" id="LQYT01000113">
    <property type="protein sequence ID" value="KYD11189.1"/>
    <property type="molecule type" value="Genomic_DNA"/>
</dbReference>
<reference evidence="1 2" key="1">
    <citation type="submission" date="2016-01" db="EMBL/GenBank/DDBJ databases">
        <title>Draft Genome Sequences of Seven Thermophilic Sporeformers Isolated from Foods.</title>
        <authorList>
            <person name="Berendsen E.M."/>
            <person name="Wells-Bennik M.H."/>
            <person name="Krawcyk A.O."/>
            <person name="De Jong A."/>
            <person name="Holsappel S."/>
            <person name="Eijlander R.T."/>
            <person name="Kuipers O.P."/>
        </authorList>
    </citation>
    <scope>NUCLEOTIDE SEQUENCE [LARGE SCALE GENOMIC DNA]</scope>
    <source>
        <strain evidence="1 2">B4135</strain>
    </source>
</reference>
<comment type="caution">
    <text evidence="1">The sequence shown here is derived from an EMBL/GenBank/DDBJ whole genome shotgun (WGS) entry which is preliminary data.</text>
</comment>
<protein>
    <submittedName>
        <fullName evidence="1">Uncharacterized protein</fullName>
    </submittedName>
</protein>
<proteinExistence type="predicted"/>
<accession>A0A150LGN9</accession>
<sequence>MFRHDAPPPMDGSANTQFFTLSFLAPKSSAKGPRMARRTRHAESARRIPFVRNAGILHPEAFGFSQTL</sequence>
<evidence type="ECO:0000313" key="1">
    <source>
        <dbReference type="EMBL" id="KYD11189.1"/>
    </source>
</evidence>
<dbReference type="AlphaFoldDB" id="A0A150LGN9"/>
<dbReference type="Proteomes" id="UP000075683">
    <property type="component" value="Unassembled WGS sequence"/>
</dbReference>
<gene>
    <name evidence="1" type="ORF">B4135_3304</name>
</gene>
<organism evidence="1 2">
    <name type="scientific">Caldibacillus debilis</name>
    <dbReference type="NCBI Taxonomy" id="301148"/>
    <lineage>
        <taxon>Bacteria</taxon>
        <taxon>Bacillati</taxon>
        <taxon>Bacillota</taxon>
        <taxon>Bacilli</taxon>
        <taxon>Bacillales</taxon>
        <taxon>Bacillaceae</taxon>
        <taxon>Caldibacillus</taxon>
    </lineage>
</organism>
<name>A0A150LGN9_9BACI</name>
<dbReference type="STRING" id="301148.B4135_3304"/>
<evidence type="ECO:0000313" key="2">
    <source>
        <dbReference type="Proteomes" id="UP000075683"/>
    </source>
</evidence>